<accession>A0A927BF59</accession>
<dbReference type="EMBL" id="JACXAD010000018">
    <property type="protein sequence ID" value="MBD2769276.1"/>
    <property type="molecule type" value="Genomic_DNA"/>
</dbReference>
<evidence type="ECO:0000256" key="6">
    <source>
        <dbReference type="NCBIfam" id="TIGR00152"/>
    </source>
</evidence>
<dbReference type="HAMAP" id="MF_00376">
    <property type="entry name" value="Dephospho_CoA_kinase"/>
    <property type="match status" value="1"/>
</dbReference>
<dbReference type="GO" id="GO:0004140">
    <property type="term" value="F:dephospho-CoA kinase activity"/>
    <property type="evidence" value="ECO:0007669"/>
    <property type="project" value="UniProtKB-UniRule"/>
</dbReference>
<dbReference type="PROSITE" id="PS51219">
    <property type="entry name" value="DPCK"/>
    <property type="match status" value="1"/>
</dbReference>
<dbReference type="PANTHER" id="PTHR10695">
    <property type="entry name" value="DEPHOSPHO-COA KINASE-RELATED"/>
    <property type="match status" value="1"/>
</dbReference>
<keyword evidence="4 5" id="KW-0173">Coenzyme A biosynthesis</keyword>
<evidence type="ECO:0000256" key="4">
    <source>
        <dbReference type="ARBA" id="ARBA00022993"/>
    </source>
</evidence>
<protein>
    <recommendedName>
        <fullName evidence="5 6">Dephospho-CoA kinase</fullName>
        <ecNumber evidence="5 6">2.7.1.24</ecNumber>
    </recommendedName>
    <alternativeName>
        <fullName evidence="5">Dephosphocoenzyme A kinase</fullName>
    </alternativeName>
</protein>
<comment type="pathway">
    <text evidence="5">Cofactor biosynthesis; coenzyme A biosynthesis; CoA from (R)-pantothenate: step 5/5.</text>
</comment>
<dbReference type="PANTHER" id="PTHR10695:SF46">
    <property type="entry name" value="BIFUNCTIONAL COENZYME A SYNTHASE-RELATED"/>
    <property type="match status" value="1"/>
</dbReference>
<comment type="function">
    <text evidence="5">Catalyzes the phosphorylation of the 3'-hydroxyl group of dephosphocoenzyme A to form coenzyme A.</text>
</comment>
<evidence type="ECO:0000256" key="5">
    <source>
        <dbReference type="HAMAP-Rule" id="MF_00376"/>
    </source>
</evidence>
<dbReference type="Proteomes" id="UP000612233">
    <property type="component" value="Unassembled WGS sequence"/>
</dbReference>
<comment type="subcellular location">
    <subcellularLocation>
        <location evidence="5">Cytoplasm</location>
    </subcellularLocation>
</comment>
<evidence type="ECO:0000256" key="2">
    <source>
        <dbReference type="ARBA" id="ARBA00022741"/>
    </source>
</evidence>
<dbReference type="InterPro" id="IPR001977">
    <property type="entry name" value="Depp_CoAkinase"/>
</dbReference>
<name>A0A927BF59_9BACT</name>
<dbReference type="GO" id="GO:0005524">
    <property type="term" value="F:ATP binding"/>
    <property type="evidence" value="ECO:0007669"/>
    <property type="project" value="UniProtKB-UniRule"/>
</dbReference>
<comment type="similarity">
    <text evidence="1 5">Belongs to the CoaE family.</text>
</comment>
<dbReference type="Gene3D" id="3.40.50.300">
    <property type="entry name" value="P-loop containing nucleotide triphosphate hydrolases"/>
    <property type="match status" value="1"/>
</dbReference>
<dbReference type="GO" id="GO:0005737">
    <property type="term" value="C:cytoplasm"/>
    <property type="evidence" value="ECO:0007669"/>
    <property type="project" value="UniProtKB-SubCell"/>
</dbReference>
<dbReference type="AlphaFoldDB" id="A0A927BF59"/>
<gene>
    <name evidence="5" type="primary">coaE</name>
    <name evidence="7" type="ORF">IC235_15400</name>
</gene>
<keyword evidence="2 5" id="KW-0547">Nucleotide-binding</keyword>
<dbReference type="GO" id="GO:0015937">
    <property type="term" value="P:coenzyme A biosynthetic process"/>
    <property type="evidence" value="ECO:0007669"/>
    <property type="project" value="UniProtKB-UniRule"/>
</dbReference>
<evidence type="ECO:0000256" key="3">
    <source>
        <dbReference type="ARBA" id="ARBA00022840"/>
    </source>
</evidence>
<comment type="catalytic activity">
    <reaction evidence="5">
        <text>3'-dephospho-CoA + ATP = ADP + CoA + H(+)</text>
        <dbReference type="Rhea" id="RHEA:18245"/>
        <dbReference type="ChEBI" id="CHEBI:15378"/>
        <dbReference type="ChEBI" id="CHEBI:30616"/>
        <dbReference type="ChEBI" id="CHEBI:57287"/>
        <dbReference type="ChEBI" id="CHEBI:57328"/>
        <dbReference type="ChEBI" id="CHEBI:456216"/>
        <dbReference type="EC" id="2.7.1.24"/>
    </reaction>
</comment>
<evidence type="ECO:0000313" key="8">
    <source>
        <dbReference type="Proteomes" id="UP000612233"/>
    </source>
</evidence>
<dbReference type="InterPro" id="IPR027417">
    <property type="entry name" value="P-loop_NTPase"/>
</dbReference>
<dbReference type="Pfam" id="PF01121">
    <property type="entry name" value="CoaE"/>
    <property type="match status" value="1"/>
</dbReference>
<dbReference type="SUPFAM" id="SSF52540">
    <property type="entry name" value="P-loop containing nucleoside triphosphate hydrolases"/>
    <property type="match status" value="1"/>
</dbReference>
<sequence length="201" mass="22253">MLRIGITGGIGSGKSIASRLFHALGVPTYDADSRARWLMEHDESLRQQLSATFGPDIYDVAGRLNRPALAATVFHNPERLAQLNALVHPCVGVDFERWGAAQEQAGHPYVLKEAALLFEAGVYRQLDGVITVFAPQPVREARVRRRDPHRSAAEVQAIMAKQLDEEAKMQRADYVLINDDVRPLLPQVLALHQAFTAARPT</sequence>
<comment type="caution">
    <text evidence="7">The sequence shown here is derived from an EMBL/GenBank/DDBJ whole genome shotgun (WGS) entry which is preliminary data.</text>
</comment>
<evidence type="ECO:0000313" key="7">
    <source>
        <dbReference type="EMBL" id="MBD2769276.1"/>
    </source>
</evidence>
<keyword evidence="8" id="KW-1185">Reference proteome</keyword>
<proteinExistence type="inferred from homology"/>
<dbReference type="EC" id="2.7.1.24" evidence="5 6"/>
<reference evidence="7" key="1">
    <citation type="submission" date="2020-09" db="EMBL/GenBank/DDBJ databases">
        <authorList>
            <person name="Kim M.K."/>
        </authorList>
    </citation>
    <scope>NUCLEOTIDE SEQUENCE</scope>
    <source>
        <strain evidence="7">BT664</strain>
    </source>
</reference>
<organism evidence="7 8">
    <name type="scientific">Hymenobacter montanus</name>
    <dbReference type="NCBI Taxonomy" id="2771359"/>
    <lineage>
        <taxon>Bacteria</taxon>
        <taxon>Pseudomonadati</taxon>
        <taxon>Bacteroidota</taxon>
        <taxon>Cytophagia</taxon>
        <taxon>Cytophagales</taxon>
        <taxon>Hymenobacteraceae</taxon>
        <taxon>Hymenobacter</taxon>
    </lineage>
</organism>
<keyword evidence="5 7" id="KW-0418">Kinase</keyword>
<dbReference type="CDD" id="cd02022">
    <property type="entry name" value="DPCK"/>
    <property type="match status" value="1"/>
</dbReference>
<dbReference type="NCBIfam" id="TIGR00152">
    <property type="entry name" value="dephospho-CoA kinase"/>
    <property type="match status" value="1"/>
</dbReference>
<feature type="binding site" evidence="5">
    <location>
        <begin position="11"/>
        <end position="16"/>
    </location>
    <ligand>
        <name>ATP</name>
        <dbReference type="ChEBI" id="CHEBI:30616"/>
    </ligand>
</feature>
<keyword evidence="3 5" id="KW-0067">ATP-binding</keyword>
<keyword evidence="5 7" id="KW-0808">Transferase</keyword>
<evidence type="ECO:0000256" key="1">
    <source>
        <dbReference type="ARBA" id="ARBA00009018"/>
    </source>
</evidence>
<keyword evidence="5" id="KW-0963">Cytoplasm</keyword>
<dbReference type="RefSeq" id="WP_191006088.1">
    <property type="nucleotide sequence ID" value="NZ_JACXAD010000018.1"/>
</dbReference>